<evidence type="ECO:0000256" key="7">
    <source>
        <dbReference type="PROSITE-ProRule" id="PRU00042"/>
    </source>
</evidence>
<organism evidence="10 11">
    <name type="scientific">Clarias magur</name>
    <name type="common">Asian catfish</name>
    <name type="synonym">Macropteronotus magur</name>
    <dbReference type="NCBI Taxonomy" id="1594786"/>
    <lineage>
        <taxon>Eukaryota</taxon>
        <taxon>Metazoa</taxon>
        <taxon>Chordata</taxon>
        <taxon>Craniata</taxon>
        <taxon>Vertebrata</taxon>
        <taxon>Euteleostomi</taxon>
        <taxon>Actinopterygii</taxon>
        <taxon>Neopterygii</taxon>
        <taxon>Teleostei</taxon>
        <taxon>Ostariophysi</taxon>
        <taxon>Siluriformes</taxon>
        <taxon>Clariidae</taxon>
        <taxon>Clarias</taxon>
    </lineage>
</organism>
<dbReference type="EMBL" id="QNUK01000049">
    <property type="protein sequence ID" value="KAF5905002.1"/>
    <property type="molecule type" value="Genomic_DNA"/>
</dbReference>
<name>A0A8J4USW7_CLAMG</name>
<keyword evidence="6" id="KW-0539">Nucleus</keyword>
<dbReference type="Pfam" id="PF23101">
    <property type="entry name" value="Zf-C2H2_ZNF451_1st"/>
    <property type="match status" value="1"/>
</dbReference>
<evidence type="ECO:0000313" key="11">
    <source>
        <dbReference type="Proteomes" id="UP000727407"/>
    </source>
</evidence>
<feature type="compositionally biased region" description="Basic and acidic residues" evidence="8">
    <location>
        <begin position="511"/>
        <end position="522"/>
    </location>
</feature>
<sequence>EGPLRPVLECIDLLSDGDDDAGVCTIEEQVNRQKAQAASTLDRLARQVAVEKKERAEKCKAFKEKMISQQAHGRRELAVTRSSNEDSSDAKRCVDIWLKMPGLKPGIVNPGTGWRRRSAPNPLLRSSPQTCPVINCGRVYDNVPLLEGHLKRFDHSPCDPTITLKGSPASMYACVACGHHFDTKEHWRMHVDSELSSSNAAGHDSSQTCLLIVCFACPVCFLLFNLKNECLQHMEAKNHSTQSGSLHAAMKSSGPIPVPQYAKNRLIALCKDIAFRVKCTACSKVLKSHMEAKAHFNVLCRQGCAIAQADQSVADVMKQLRVLSRCTSCSKIFLRQRQIEEHREQTQHEVEMINSMELALLVYSNYSEIRHGLKATSKHVSATISSSNRDKRDENDCIWSPAKRQRLSSSSPQVICDGPSNLAWFCECGLHFLEEDQASKHLLAANQIFHKCAVCGKLMGEPSIARLHMSRFHGGAHLSNFLYHCRLCKLDMPRIEDILSHVGGSHQGHTFYEERERSKEEISSCPPQKSSTRAGSRSAVFTPHNTQSKERWLCRMCEEIFDSEAVVLKHCSDVTSHSFQRFACGHCPQKFFKESTLRRHCANEHNNQLLLRYFCGLCDSMMYDSEQEFIDHYASLHSKDYYHLDRREDGSLSVPESSEEVPTTSKSLPQLCPCMGSQKEKGETKATFTRCMKQLAIEGKCRYFCHKCSAKTCSYAEIKTHMHLKHEALGKDRSFDVNCESCSKSHKDVPSFHAHYHAHHCLLEPCVSSRCGGSSRVDEPFMKILNAEEISAEKNAEEFQDVKTAIASSTISKAKQDDFDKDINLALALSAEEAKKPTSFDQALCVWKE</sequence>
<dbReference type="Gene3D" id="3.30.160.60">
    <property type="entry name" value="Classic Zinc Finger"/>
    <property type="match status" value="1"/>
</dbReference>
<dbReference type="Proteomes" id="UP000727407">
    <property type="component" value="Unassembled WGS sequence"/>
</dbReference>
<dbReference type="PANTHER" id="PTHR24406">
    <property type="entry name" value="TRANSCRIPTIONAL REPRESSOR CTCFL-RELATED"/>
    <property type="match status" value="1"/>
</dbReference>
<dbReference type="InterPro" id="IPR058949">
    <property type="entry name" value="Zf-C2H2_ZNF451_1st"/>
</dbReference>
<dbReference type="InterPro" id="IPR058156">
    <property type="entry name" value="Znf-C2H2_ZNF451"/>
</dbReference>
<dbReference type="InterPro" id="IPR050888">
    <property type="entry name" value="ZnF_C2H2-type_TF"/>
</dbReference>
<keyword evidence="4 7" id="KW-0863">Zinc-finger</keyword>
<reference evidence="10" key="1">
    <citation type="submission" date="2020-07" db="EMBL/GenBank/DDBJ databases">
        <title>Clarias magur genome sequencing, assembly and annotation.</title>
        <authorList>
            <person name="Kushwaha B."/>
            <person name="Kumar R."/>
            <person name="Das P."/>
            <person name="Joshi C.G."/>
            <person name="Kumar D."/>
            <person name="Nagpure N.S."/>
            <person name="Pandey M."/>
            <person name="Agarwal S."/>
            <person name="Srivastava S."/>
            <person name="Singh M."/>
            <person name="Sahoo L."/>
            <person name="Jayasankar P."/>
            <person name="Meher P.K."/>
            <person name="Koringa P.G."/>
            <person name="Iquebal M.A."/>
            <person name="Das S.P."/>
            <person name="Bit A."/>
            <person name="Patnaik S."/>
            <person name="Patel N."/>
            <person name="Shah T.M."/>
            <person name="Hinsu A."/>
            <person name="Jena J.K."/>
        </authorList>
    </citation>
    <scope>NUCLEOTIDE SEQUENCE</scope>
    <source>
        <strain evidence="10">CIFAMagur01</strain>
        <tissue evidence="10">Testis</tissue>
    </source>
</reference>
<keyword evidence="10" id="KW-0436">Ligase</keyword>
<feature type="compositionally biased region" description="Polar residues" evidence="8">
    <location>
        <begin position="525"/>
        <end position="535"/>
    </location>
</feature>
<dbReference type="SMART" id="SM00355">
    <property type="entry name" value="ZnF_C2H2"/>
    <property type="match status" value="12"/>
</dbReference>
<feature type="region of interest" description="Disordered" evidence="8">
    <location>
        <begin position="510"/>
        <end position="540"/>
    </location>
</feature>
<gene>
    <name evidence="10" type="primary">znf451</name>
    <name evidence="10" type="ORF">DAT39_005228</name>
</gene>
<evidence type="ECO:0000256" key="1">
    <source>
        <dbReference type="ARBA" id="ARBA00004123"/>
    </source>
</evidence>
<comment type="caution">
    <text evidence="10">The sequence shown here is derived from an EMBL/GenBank/DDBJ whole genome shotgun (WGS) entry which is preliminary data.</text>
</comment>
<dbReference type="PROSITE" id="PS50157">
    <property type="entry name" value="ZINC_FINGER_C2H2_2"/>
    <property type="match status" value="2"/>
</dbReference>
<comment type="subcellular location">
    <subcellularLocation>
        <location evidence="1">Nucleus</location>
    </subcellularLocation>
</comment>
<dbReference type="Pfam" id="PF23108">
    <property type="entry name" value="Zf-C2H2_ZNF451"/>
    <property type="match status" value="1"/>
</dbReference>
<proteinExistence type="predicted"/>
<dbReference type="PROSITE" id="PS00028">
    <property type="entry name" value="ZINC_FINGER_C2H2_1"/>
    <property type="match status" value="6"/>
</dbReference>
<dbReference type="GO" id="GO:0005634">
    <property type="term" value="C:nucleus"/>
    <property type="evidence" value="ECO:0007669"/>
    <property type="project" value="UniProtKB-SubCell"/>
</dbReference>
<dbReference type="GO" id="GO:0016874">
    <property type="term" value="F:ligase activity"/>
    <property type="evidence" value="ECO:0007669"/>
    <property type="project" value="UniProtKB-KW"/>
</dbReference>
<evidence type="ECO:0000259" key="9">
    <source>
        <dbReference type="PROSITE" id="PS50157"/>
    </source>
</evidence>
<evidence type="ECO:0000256" key="6">
    <source>
        <dbReference type="ARBA" id="ARBA00023242"/>
    </source>
</evidence>
<evidence type="ECO:0000256" key="2">
    <source>
        <dbReference type="ARBA" id="ARBA00022723"/>
    </source>
</evidence>
<keyword evidence="3" id="KW-0677">Repeat</keyword>
<evidence type="ECO:0000256" key="4">
    <source>
        <dbReference type="ARBA" id="ARBA00022771"/>
    </source>
</evidence>
<evidence type="ECO:0000256" key="3">
    <source>
        <dbReference type="ARBA" id="ARBA00022737"/>
    </source>
</evidence>
<evidence type="ECO:0000256" key="8">
    <source>
        <dbReference type="SAM" id="MobiDB-lite"/>
    </source>
</evidence>
<dbReference type="OrthoDB" id="6091938at2759"/>
<dbReference type="Pfam" id="PF23103">
    <property type="entry name" value="Zf-C2H2_ZNF451_5th"/>
    <property type="match status" value="1"/>
</dbReference>
<dbReference type="AlphaFoldDB" id="A0A8J4USW7"/>
<dbReference type="InterPro" id="IPR013087">
    <property type="entry name" value="Znf_C2H2_type"/>
</dbReference>
<feature type="domain" description="C2H2-type" evidence="9">
    <location>
        <begin position="582"/>
        <end position="610"/>
    </location>
</feature>
<accession>A0A8J4USW7</accession>
<dbReference type="GO" id="GO:0008270">
    <property type="term" value="F:zinc ion binding"/>
    <property type="evidence" value="ECO:0007669"/>
    <property type="project" value="UniProtKB-KW"/>
</dbReference>
<feature type="non-terminal residue" evidence="10">
    <location>
        <position position="849"/>
    </location>
</feature>
<dbReference type="InterPro" id="IPR058950">
    <property type="entry name" value="Zf-C2H2_ZNF451_5th"/>
</dbReference>
<keyword evidence="5" id="KW-0862">Zinc</keyword>
<feature type="non-terminal residue" evidence="10">
    <location>
        <position position="1"/>
    </location>
</feature>
<feature type="domain" description="C2H2-type" evidence="9">
    <location>
        <begin position="324"/>
        <end position="353"/>
    </location>
</feature>
<evidence type="ECO:0000313" key="10">
    <source>
        <dbReference type="EMBL" id="KAF5905002.1"/>
    </source>
</evidence>
<evidence type="ECO:0000256" key="5">
    <source>
        <dbReference type="ARBA" id="ARBA00022833"/>
    </source>
</evidence>
<protein>
    <submittedName>
        <fullName evidence="10">E3 SUMO-protein ligase</fullName>
    </submittedName>
</protein>
<keyword evidence="2" id="KW-0479">Metal-binding</keyword>
<keyword evidence="11" id="KW-1185">Reference proteome</keyword>